<comment type="caution">
    <text evidence="1">The sequence shown here is derived from an EMBL/GenBank/DDBJ whole genome shotgun (WGS) entry which is preliminary data.</text>
</comment>
<dbReference type="OrthoDB" id="678780at2"/>
<proteinExistence type="predicted"/>
<dbReference type="RefSeq" id="WP_133583228.1">
    <property type="nucleotide sequence ID" value="NZ_SNYV01000011.1"/>
</dbReference>
<dbReference type="AlphaFoldDB" id="A0A4R6WM81"/>
<evidence type="ECO:0000313" key="1">
    <source>
        <dbReference type="EMBL" id="TDQ79435.1"/>
    </source>
</evidence>
<accession>A0A4R6WM81</accession>
<keyword evidence="2" id="KW-1185">Reference proteome</keyword>
<dbReference type="EMBL" id="SNYV01000011">
    <property type="protein sequence ID" value="TDQ79435.1"/>
    <property type="molecule type" value="Genomic_DNA"/>
</dbReference>
<protein>
    <submittedName>
        <fullName evidence="1">Uncharacterized protein</fullName>
    </submittedName>
</protein>
<evidence type="ECO:0000313" key="2">
    <source>
        <dbReference type="Proteomes" id="UP000295292"/>
    </source>
</evidence>
<reference evidence="1 2" key="1">
    <citation type="submission" date="2019-03" db="EMBL/GenBank/DDBJ databases">
        <title>Genomic Encyclopedia of Archaeal and Bacterial Type Strains, Phase II (KMG-II): from individual species to whole genera.</title>
        <authorList>
            <person name="Goeker M."/>
        </authorList>
    </citation>
    <scope>NUCLEOTIDE SEQUENCE [LARGE SCALE GENOMIC DNA]</scope>
    <source>
        <strain evidence="1 2">DSM 28353</strain>
    </source>
</reference>
<organism evidence="1 2">
    <name type="scientific">Sphingobacterium yanglingense</name>
    <dbReference type="NCBI Taxonomy" id="1437280"/>
    <lineage>
        <taxon>Bacteria</taxon>
        <taxon>Pseudomonadati</taxon>
        <taxon>Bacteroidota</taxon>
        <taxon>Sphingobacteriia</taxon>
        <taxon>Sphingobacteriales</taxon>
        <taxon>Sphingobacteriaceae</taxon>
        <taxon>Sphingobacterium</taxon>
    </lineage>
</organism>
<dbReference type="Proteomes" id="UP000295292">
    <property type="component" value="Unassembled WGS sequence"/>
</dbReference>
<sequence length="88" mass="10102">MSTQENAYQLFTKEVLSLWKSQEVSYVKVEELSAVDGVTFYELIPDSELLDGGGHDTLYPIDSEDVEDMLLPSKSIRFVVHRIYLEED</sequence>
<gene>
    <name evidence="1" type="ORF">CLV99_0872</name>
</gene>
<name>A0A4R6WM81_9SPHI</name>